<keyword evidence="1" id="KW-1015">Disulfide bond</keyword>
<dbReference type="InterPro" id="IPR003597">
    <property type="entry name" value="Ig_C1-set"/>
</dbReference>
<dbReference type="PANTHER" id="PTHR19944:SF98">
    <property type="entry name" value="IG-LIKE DOMAIN-CONTAINING PROTEIN"/>
    <property type="match status" value="1"/>
</dbReference>
<comment type="caution">
    <text evidence="5">The sequence shown here is derived from an EMBL/GenBank/DDBJ whole genome shotgun (WGS) entry which is preliminary data.</text>
</comment>
<dbReference type="SUPFAM" id="SSF48726">
    <property type="entry name" value="Immunoglobulin"/>
    <property type="match status" value="1"/>
</dbReference>
<protein>
    <recommendedName>
        <fullName evidence="4">Ig-like domain-containing protein</fullName>
    </recommendedName>
</protein>
<dbReference type="CDD" id="cd07699">
    <property type="entry name" value="IgC1_L"/>
    <property type="match status" value="1"/>
</dbReference>
<dbReference type="FunFam" id="2.60.40.10:FF:000283">
    <property type="entry name" value="Immunoglobulin kappa constant"/>
    <property type="match status" value="1"/>
</dbReference>
<dbReference type="InterPro" id="IPR050160">
    <property type="entry name" value="MHC/Immunoglobulin"/>
</dbReference>
<feature type="domain" description="Ig-like" evidence="4">
    <location>
        <begin position="508"/>
        <end position="602"/>
    </location>
</feature>
<dbReference type="InterPro" id="IPR036179">
    <property type="entry name" value="Ig-like_dom_sf"/>
</dbReference>
<dbReference type="InterPro" id="IPR007110">
    <property type="entry name" value="Ig-like_dom"/>
</dbReference>
<feature type="region of interest" description="Disordered" evidence="3">
    <location>
        <begin position="389"/>
        <end position="415"/>
    </location>
</feature>
<reference evidence="5" key="1">
    <citation type="submission" date="2023-06" db="EMBL/GenBank/DDBJ databases">
        <title>Reference genome for the Northern bat (Eptesicus nilssonii), a most northern bat species.</title>
        <authorList>
            <person name="Laine V.N."/>
            <person name="Pulliainen A.T."/>
            <person name="Lilley T.M."/>
        </authorList>
    </citation>
    <scope>NUCLEOTIDE SEQUENCE</scope>
    <source>
        <strain evidence="5">BLF_Eptnil</strain>
        <tissue evidence="5">Kidney</tissue>
    </source>
</reference>
<evidence type="ECO:0000256" key="3">
    <source>
        <dbReference type="SAM" id="MobiDB-lite"/>
    </source>
</evidence>
<proteinExistence type="predicted"/>
<feature type="region of interest" description="Disordered" evidence="3">
    <location>
        <begin position="1"/>
        <end position="42"/>
    </location>
</feature>
<dbReference type="Pfam" id="PF07654">
    <property type="entry name" value="C1-set"/>
    <property type="match status" value="1"/>
</dbReference>
<dbReference type="PANTHER" id="PTHR19944">
    <property type="entry name" value="MHC CLASS II-RELATED"/>
    <property type="match status" value="1"/>
</dbReference>
<dbReference type="Proteomes" id="UP001177744">
    <property type="component" value="Unassembled WGS sequence"/>
</dbReference>
<keyword evidence="2" id="KW-0393">Immunoglobulin domain</keyword>
<feature type="region of interest" description="Disordered" evidence="3">
    <location>
        <begin position="194"/>
        <end position="266"/>
    </location>
</feature>
<feature type="region of interest" description="Disordered" evidence="3">
    <location>
        <begin position="439"/>
        <end position="515"/>
    </location>
</feature>
<evidence type="ECO:0000259" key="4">
    <source>
        <dbReference type="PROSITE" id="PS50835"/>
    </source>
</evidence>
<accession>A0AA40LDQ1</accession>
<dbReference type="PROSITE" id="PS00290">
    <property type="entry name" value="IG_MHC"/>
    <property type="match status" value="1"/>
</dbReference>
<dbReference type="AlphaFoldDB" id="A0AA40LDQ1"/>
<dbReference type="PROSITE" id="PS50835">
    <property type="entry name" value="IG_LIKE"/>
    <property type="match status" value="1"/>
</dbReference>
<evidence type="ECO:0000256" key="1">
    <source>
        <dbReference type="ARBA" id="ARBA00023157"/>
    </source>
</evidence>
<evidence type="ECO:0000256" key="2">
    <source>
        <dbReference type="ARBA" id="ARBA00023319"/>
    </source>
</evidence>
<evidence type="ECO:0000313" key="6">
    <source>
        <dbReference type="Proteomes" id="UP001177744"/>
    </source>
</evidence>
<organism evidence="5 6">
    <name type="scientific">Cnephaeus nilssonii</name>
    <name type="common">Northern bat</name>
    <name type="synonym">Eptesicus nilssonii</name>
    <dbReference type="NCBI Taxonomy" id="3371016"/>
    <lineage>
        <taxon>Eukaryota</taxon>
        <taxon>Metazoa</taxon>
        <taxon>Chordata</taxon>
        <taxon>Craniata</taxon>
        <taxon>Vertebrata</taxon>
        <taxon>Euteleostomi</taxon>
        <taxon>Mammalia</taxon>
        <taxon>Eutheria</taxon>
        <taxon>Laurasiatheria</taxon>
        <taxon>Chiroptera</taxon>
        <taxon>Yangochiroptera</taxon>
        <taxon>Vespertilionidae</taxon>
        <taxon>Cnephaeus</taxon>
    </lineage>
</organism>
<sequence>MTQCPQARGEGNCGEGTLRSPRRRPGGLSYTTQPLEGTRRSESLSALRIGWRPGQSCGEERTHWVTPRYGCHLPWMGCRAWGCLWAMESPRDAPASGGLPAHPPRPRTQLQPCIRHARQVPVPGWPPGDRPQVLVQRVLVRASVTVVCFRRRDPAHRPSHCSLWGLLPSALSPHFLHGLWGRQVGLGVTSREDLNSRTPIAPQSPGVGPGKGLLHPSRADALSGAKAGSDQAWESRTGGGGKAGARTWPAGTPRAAGGEAVEGEEEGLAHSGLKHSEPLLGREDGGAVTETRVRWGELAPREPDPLRMEVRKEWVPRGRDSLTLEPHNSWDPGIPSAQGAASCRVLESRNDEWGTRSHHPAAVSILGGQRCRGGCGASVLLAQGDRQSQKEPLGFGCRDPALTGEPGAPRSQGSRPHCVLARAWASPHAVGIILDGWEQTPDLRGGRGTRSVSEVGPEAGLRAREVRVRLHTQTQESRSRGHSLPGLRGSDDLEEEGGGWEGQPKSAPSVSLFPPSAEELSKNKATLVCLMSDFYPGSVTVAWKANGTPVTQGVETTKPSKQSNNKYAASSYLSVSSQDWKSASAYSCQVTHDGNTVEKTVAPSEVSNNGQDRNDMTWIYLRSTRLTHQGPQSALSASGRGFPGQELLLRGHPWDTVLVTWKGTRAE</sequence>
<name>A0AA40LDQ1_CNENI</name>
<gene>
    <name evidence="5" type="ORF">QTO34_011862</name>
</gene>
<dbReference type="EMBL" id="JAULJE010000023">
    <property type="protein sequence ID" value="KAK1328289.1"/>
    <property type="molecule type" value="Genomic_DNA"/>
</dbReference>
<dbReference type="SMART" id="SM00407">
    <property type="entry name" value="IGc1"/>
    <property type="match status" value="1"/>
</dbReference>
<dbReference type="InterPro" id="IPR003006">
    <property type="entry name" value="Ig/MHC_CS"/>
</dbReference>
<dbReference type="Gene3D" id="2.60.40.10">
    <property type="entry name" value="Immunoglobulins"/>
    <property type="match status" value="1"/>
</dbReference>
<evidence type="ECO:0000313" key="5">
    <source>
        <dbReference type="EMBL" id="KAK1328289.1"/>
    </source>
</evidence>
<dbReference type="InterPro" id="IPR013783">
    <property type="entry name" value="Ig-like_fold"/>
</dbReference>
<keyword evidence="6" id="KW-1185">Reference proteome</keyword>